<evidence type="ECO:0000313" key="5">
    <source>
        <dbReference type="Proteomes" id="UP000053370"/>
    </source>
</evidence>
<keyword evidence="3" id="KW-0663">Pyridoxal phosphate</keyword>
<dbReference type="PANTHER" id="PTHR42743">
    <property type="entry name" value="AMINO-ACID AMINOTRANSFERASE"/>
    <property type="match status" value="1"/>
</dbReference>
<comment type="cofactor">
    <cofactor evidence="1">
        <name>pyridoxal 5'-phosphate</name>
        <dbReference type="ChEBI" id="CHEBI:597326"/>
    </cofactor>
</comment>
<dbReference type="InterPro" id="IPR043131">
    <property type="entry name" value="BCAT-like_N"/>
</dbReference>
<dbReference type="CDD" id="cd00449">
    <property type="entry name" value="PLPDE_IV"/>
    <property type="match status" value="1"/>
</dbReference>
<dbReference type="EMBL" id="DF968181">
    <property type="protein sequence ID" value="GAP41165.1"/>
    <property type="molecule type" value="Genomic_DNA"/>
</dbReference>
<dbReference type="PANTHER" id="PTHR42743:SF11">
    <property type="entry name" value="AMINODEOXYCHORISMATE LYASE"/>
    <property type="match status" value="1"/>
</dbReference>
<evidence type="ECO:0000313" key="4">
    <source>
        <dbReference type="EMBL" id="GAP41165.1"/>
    </source>
</evidence>
<dbReference type="GO" id="GO:0008483">
    <property type="term" value="F:transaminase activity"/>
    <property type="evidence" value="ECO:0007669"/>
    <property type="project" value="UniProtKB-KW"/>
</dbReference>
<evidence type="ECO:0000256" key="1">
    <source>
        <dbReference type="ARBA" id="ARBA00001933"/>
    </source>
</evidence>
<gene>
    <name evidence="4" type="ORF">ATC1_131149</name>
</gene>
<keyword evidence="4" id="KW-0808">Transferase</keyword>
<dbReference type="GO" id="GO:0008652">
    <property type="term" value="P:amino acid biosynthetic process"/>
    <property type="evidence" value="ECO:0007669"/>
    <property type="project" value="UniProtKB-ARBA"/>
</dbReference>
<dbReference type="AlphaFoldDB" id="A0A0S7BLH5"/>
<reference evidence="4" key="1">
    <citation type="journal article" date="2015" name="Genome Announc.">
        <title>Draft Genome Sequence of Anaerolineae Strain TC1, a Novel Isolate from a Methanogenic Wastewater Treatment System.</title>
        <authorList>
            <person name="Matsuura N."/>
            <person name="Tourlousse D.M."/>
            <person name="Sun L."/>
            <person name="Toyonaga M."/>
            <person name="Kuroda K."/>
            <person name="Ohashi A."/>
            <person name="Cruz R."/>
            <person name="Yamaguchi T."/>
            <person name="Sekiguchi Y."/>
        </authorList>
    </citation>
    <scope>NUCLEOTIDE SEQUENCE [LARGE SCALE GENOMIC DNA]</scope>
    <source>
        <strain evidence="4">TC1</strain>
    </source>
</reference>
<keyword evidence="5" id="KW-1185">Reference proteome</keyword>
<comment type="similarity">
    <text evidence="2">Belongs to the class-IV pyridoxal-phosphate-dependent aminotransferase family.</text>
</comment>
<dbReference type="Gene3D" id="3.20.10.10">
    <property type="entry name" value="D-amino Acid Aminotransferase, subunit A, domain 2"/>
    <property type="match status" value="1"/>
</dbReference>
<dbReference type="Proteomes" id="UP000053370">
    <property type="component" value="Unassembled WGS sequence"/>
</dbReference>
<dbReference type="FunFam" id="3.20.10.10:FF:000002">
    <property type="entry name" value="D-alanine aminotransferase"/>
    <property type="match status" value="1"/>
</dbReference>
<sequence>MGHNFWKMIRNENDYEMLPVSRQDCRSIRDTQNFTPEGAYTTFRTYDRYKVLNLSQHFSRLEETSSLAGFQISLLRLSLKKRLTEIIDQFDEGELRIRLTVDLTNEIGTIYAAIEKLTIPSLELYQNGIEVISTRMHRENPKAKLNNFLEKADEAKKSAGRDYEEIIMVNEEDEILEGLSSNFYGIQNQKIFTAEKGVLSGTTRNFILKLAEKVAIPVILEPIRLNQIGALDEAFITSTSRSILPICSIDKVKIGSKVPGELTMRLMKSFRLELEFYLEDLRY</sequence>
<keyword evidence="4" id="KW-0032">Aminotransferase</keyword>
<dbReference type="Pfam" id="PF01063">
    <property type="entry name" value="Aminotran_4"/>
    <property type="match status" value="1"/>
</dbReference>
<dbReference type="SUPFAM" id="SSF56752">
    <property type="entry name" value="D-aminoacid aminotransferase-like PLP-dependent enzymes"/>
    <property type="match status" value="1"/>
</dbReference>
<dbReference type="GO" id="GO:0046394">
    <property type="term" value="P:carboxylic acid biosynthetic process"/>
    <property type="evidence" value="ECO:0007669"/>
    <property type="project" value="UniProtKB-ARBA"/>
</dbReference>
<dbReference type="InterPro" id="IPR001544">
    <property type="entry name" value="Aminotrans_IV"/>
</dbReference>
<evidence type="ECO:0000256" key="2">
    <source>
        <dbReference type="ARBA" id="ARBA00009320"/>
    </source>
</evidence>
<proteinExistence type="inferred from homology"/>
<dbReference type="OrthoDB" id="9805628at2"/>
<dbReference type="Gene3D" id="3.30.470.10">
    <property type="match status" value="1"/>
</dbReference>
<accession>A0A0S7BLH5</accession>
<dbReference type="STRING" id="1678840.ATC1_131149"/>
<evidence type="ECO:0000256" key="3">
    <source>
        <dbReference type="ARBA" id="ARBA00022898"/>
    </source>
</evidence>
<protein>
    <submittedName>
        <fullName evidence="4">Branched-chain amino acid aminotransferase</fullName>
    </submittedName>
</protein>
<dbReference type="InterPro" id="IPR036038">
    <property type="entry name" value="Aminotransferase-like"/>
</dbReference>
<dbReference type="InterPro" id="IPR050571">
    <property type="entry name" value="Class-IV_PLP-Dep_Aminotrnsfr"/>
</dbReference>
<dbReference type="InterPro" id="IPR043132">
    <property type="entry name" value="BCAT-like_C"/>
</dbReference>
<organism evidence="4">
    <name type="scientific">Flexilinea flocculi</name>
    <dbReference type="NCBI Taxonomy" id="1678840"/>
    <lineage>
        <taxon>Bacteria</taxon>
        <taxon>Bacillati</taxon>
        <taxon>Chloroflexota</taxon>
        <taxon>Anaerolineae</taxon>
        <taxon>Anaerolineales</taxon>
        <taxon>Anaerolineaceae</taxon>
        <taxon>Flexilinea</taxon>
    </lineage>
</organism>
<name>A0A0S7BLH5_9CHLR</name>